<accession>A0A8S5L7C4</accession>
<dbReference type="EMBL" id="BK014649">
    <property type="protein sequence ID" value="DAD65801.1"/>
    <property type="molecule type" value="Genomic_DNA"/>
</dbReference>
<feature type="coiled-coil region" evidence="1">
    <location>
        <begin position="268"/>
        <end position="302"/>
    </location>
</feature>
<reference evidence="2" key="1">
    <citation type="journal article" date="2021" name="Proc. Natl. Acad. Sci. U.S.A.">
        <title>A Catalog of Tens of Thousands of Viruses from Human Metagenomes Reveals Hidden Associations with Chronic Diseases.</title>
        <authorList>
            <person name="Tisza M.J."/>
            <person name="Buck C.B."/>
        </authorList>
    </citation>
    <scope>NUCLEOTIDE SEQUENCE</scope>
    <source>
        <strain evidence="2">Ctt4r3</strain>
    </source>
</reference>
<sequence length="427" mass="50558">MKSVGTINEILDLFYNRIDDISIHTKHTVANGKYGYELKDGILYCRGKQIGVCNKFVPFVIRLHDIEDYLYRPLVKLKNQKIRDKINVDIYNICRQNSEVLIANTYGMLTSLWNGVNQNLTVTRHILEKDVTNQKFSDVRTHQIKYNNARKGWRSALKDILSICKEYGLDADTIINRTQSFNFTYVEYRGFAKNYTRLSSIFNLKDNICITLSPKENLIISGKIIYWQTIRSKKVNTAYCKNYAEFKKLWNNTITRKQLKDVIRIKFNEYLDNQKAIEEAKAKKYREELEVLIQEFRNYKISSIPYQWRQYGTYAVMRYESTNGVVRLWNDAVIKLKDFTDFAHFFAACVQNNIQLNRKTCYNYKIQFGGYYIWEVQANDLWNVMWDGQCVTIMDVISICNRIGISLKECKITRKQLLSQFEKRQEM</sequence>
<evidence type="ECO:0000256" key="1">
    <source>
        <dbReference type="SAM" id="Coils"/>
    </source>
</evidence>
<organism evidence="2">
    <name type="scientific">CrAss-like virus sp. ctt4r3</name>
    <dbReference type="NCBI Taxonomy" id="2823619"/>
    <lineage>
        <taxon>Viruses</taxon>
        <taxon>Duplodnaviria</taxon>
        <taxon>Heunggongvirae</taxon>
        <taxon>Uroviricota</taxon>
        <taxon>Caudoviricetes</taxon>
        <taxon>Crassvirales</taxon>
    </lineage>
</organism>
<keyword evidence="1" id="KW-0175">Coiled coil</keyword>
<proteinExistence type="predicted"/>
<name>A0A8S5L7C4_9CAUD</name>
<protein>
    <submittedName>
        <fullName evidence="2">Uncharacterized protein</fullName>
    </submittedName>
</protein>
<evidence type="ECO:0000313" key="2">
    <source>
        <dbReference type="EMBL" id="DAD65801.1"/>
    </source>
</evidence>